<evidence type="ECO:0000313" key="5">
    <source>
        <dbReference type="EMBL" id="QOY55639.1"/>
    </source>
</evidence>
<dbReference type="InterPro" id="IPR013767">
    <property type="entry name" value="PAS_fold"/>
</dbReference>
<dbReference type="EC" id="2.7.7.65" evidence="1"/>
<evidence type="ECO:0000313" key="6">
    <source>
        <dbReference type="Proteomes" id="UP000593836"/>
    </source>
</evidence>
<dbReference type="Gene3D" id="3.30.70.270">
    <property type="match status" value="1"/>
</dbReference>
<dbReference type="InterPro" id="IPR050469">
    <property type="entry name" value="Diguanylate_Cyclase"/>
</dbReference>
<accession>A0A7S7M338</accession>
<dbReference type="CDD" id="cd00130">
    <property type="entry name" value="PAS"/>
    <property type="match status" value="1"/>
</dbReference>
<dbReference type="SUPFAM" id="SSF55073">
    <property type="entry name" value="Nucleotide cyclase"/>
    <property type="match status" value="1"/>
</dbReference>
<name>A0A7S7M338_9BACT</name>
<dbReference type="KEGG" id="smas:HUE87_05280"/>
<evidence type="ECO:0000259" key="3">
    <source>
        <dbReference type="PROSITE" id="PS50112"/>
    </source>
</evidence>
<proteinExistence type="predicted"/>
<dbReference type="RefSeq" id="WP_194367678.1">
    <property type="nucleotide sequence ID" value="NZ_CP054493.1"/>
</dbReference>
<dbReference type="Pfam" id="PF00989">
    <property type="entry name" value="PAS"/>
    <property type="match status" value="1"/>
</dbReference>
<sequence>MKNDLLLQLDRLAYPVLILNESNEFIWSNNKFNILHKSALINKNNILIRDIVISSILPVLDRGEYEVQNIKKKHYFSIIESSIDLNGKTCKFLSFFDISKRKELTRELSEKGKMFESLSEYLPEGIVLYNEKIIYSNPAFEKLSGYRGRELMSKNFIELLLPKSQSELKIIMDGMLLKQGKKYELNAQIRRKKGDILHVQVKTQSLMIDNNIHFLSIISDITHKIKEHDRLKQFAYVDALTGIYNRRKFDELLEVEYSRAKRYKRNLSALFFDIDHFKKVNDNFGHDIGDDVLKMMAHLVKSNIRETDFFARWGGEEFIVLLPETSLEDALTIAEHIRSGIESKMFEIVGKITVSIGVSKIKEKERIETFIKRLDNALYKAKHEGRNKVVKL</sequence>
<protein>
    <recommendedName>
        <fullName evidence="1">diguanylate cyclase</fullName>
        <ecNumber evidence="1">2.7.7.65</ecNumber>
    </recommendedName>
</protein>
<keyword evidence="6" id="KW-1185">Reference proteome</keyword>
<dbReference type="CDD" id="cd01949">
    <property type="entry name" value="GGDEF"/>
    <property type="match status" value="1"/>
</dbReference>
<dbReference type="PROSITE" id="PS50112">
    <property type="entry name" value="PAS"/>
    <property type="match status" value="1"/>
</dbReference>
<dbReference type="Proteomes" id="UP000593836">
    <property type="component" value="Chromosome"/>
</dbReference>
<dbReference type="FunFam" id="3.30.70.270:FF:000001">
    <property type="entry name" value="Diguanylate cyclase domain protein"/>
    <property type="match status" value="1"/>
</dbReference>
<dbReference type="InterPro" id="IPR029787">
    <property type="entry name" value="Nucleotide_cyclase"/>
</dbReference>
<dbReference type="Pfam" id="PF00990">
    <property type="entry name" value="GGDEF"/>
    <property type="match status" value="1"/>
</dbReference>
<gene>
    <name evidence="5" type="ORF">HUE87_05280</name>
</gene>
<evidence type="ECO:0000259" key="4">
    <source>
        <dbReference type="PROSITE" id="PS50887"/>
    </source>
</evidence>
<dbReference type="PANTHER" id="PTHR45138:SF9">
    <property type="entry name" value="DIGUANYLATE CYCLASE DGCM-RELATED"/>
    <property type="match status" value="1"/>
</dbReference>
<reference evidence="5 6" key="1">
    <citation type="submission" date="2020-05" db="EMBL/GenBank/DDBJ databases">
        <title>Sulfurimonas marisnigri, sp. nov., and Sulfurimonas baltica, sp. nov., manganese oxide reducing chemolithoautotrophs of the class Epsilonproteobacteria isolated from the pelagic redoxclines of the Black and Baltic Seas and emended description of the genus Sulfurimonas.</title>
        <authorList>
            <person name="Henkel J.V."/>
            <person name="Laudan C."/>
            <person name="Werner J."/>
            <person name="Neu T."/>
            <person name="Plewe S."/>
            <person name="Sproer C."/>
            <person name="Bunk B."/>
            <person name="Schulz-Vogt H.N."/>
        </authorList>
    </citation>
    <scope>NUCLEOTIDE SEQUENCE [LARGE SCALE GENOMIC DNA]</scope>
    <source>
        <strain evidence="5 6">SoZ1</strain>
    </source>
</reference>
<evidence type="ECO:0000256" key="2">
    <source>
        <dbReference type="ARBA" id="ARBA00034247"/>
    </source>
</evidence>
<dbReference type="NCBIfam" id="TIGR00254">
    <property type="entry name" value="GGDEF"/>
    <property type="match status" value="1"/>
</dbReference>
<dbReference type="GO" id="GO:0052621">
    <property type="term" value="F:diguanylate cyclase activity"/>
    <property type="evidence" value="ECO:0007669"/>
    <property type="project" value="UniProtKB-EC"/>
</dbReference>
<dbReference type="InterPro" id="IPR000160">
    <property type="entry name" value="GGDEF_dom"/>
</dbReference>
<comment type="catalytic activity">
    <reaction evidence="2">
        <text>2 GTP = 3',3'-c-di-GMP + 2 diphosphate</text>
        <dbReference type="Rhea" id="RHEA:24898"/>
        <dbReference type="ChEBI" id="CHEBI:33019"/>
        <dbReference type="ChEBI" id="CHEBI:37565"/>
        <dbReference type="ChEBI" id="CHEBI:58805"/>
        <dbReference type="EC" id="2.7.7.65"/>
    </reaction>
</comment>
<dbReference type="InterPro" id="IPR043128">
    <property type="entry name" value="Rev_trsase/Diguanyl_cyclase"/>
</dbReference>
<dbReference type="SUPFAM" id="SSF55785">
    <property type="entry name" value="PYP-like sensor domain (PAS domain)"/>
    <property type="match status" value="1"/>
</dbReference>
<dbReference type="InterPro" id="IPR035965">
    <property type="entry name" value="PAS-like_dom_sf"/>
</dbReference>
<dbReference type="PANTHER" id="PTHR45138">
    <property type="entry name" value="REGULATORY COMPONENTS OF SENSORY TRANSDUCTION SYSTEM"/>
    <property type="match status" value="1"/>
</dbReference>
<dbReference type="Gene3D" id="3.30.450.20">
    <property type="entry name" value="PAS domain"/>
    <property type="match status" value="1"/>
</dbReference>
<feature type="domain" description="GGDEF" evidence="4">
    <location>
        <begin position="265"/>
        <end position="392"/>
    </location>
</feature>
<dbReference type="EMBL" id="CP054493">
    <property type="protein sequence ID" value="QOY55639.1"/>
    <property type="molecule type" value="Genomic_DNA"/>
</dbReference>
<dbReference type="GO" id="GO:0006355">
    <property type="term" value="P:regulation of DNA-templated transcription"/>
    <property type="evidence" value="ECO:0007669"/>
    <property type="project" value="InterPro"/>
</dbReference>
<dbReference type="AlphaFoldDB" id="A0A7S7M338"/>
<dbReference type="NCBIfam" id="TIGR00229">
    <property type="entry name" value="sensory_box"/>
    <property type="match status" value="1"/>
</dbReference>
<feature type="domain" description="PAS" evidence="3">
    <location>
        <begin position="132"/>
        <end position="179"/>
    </location>
</feature>
<dbReference type="SMART" id="SM00267">
    <property type="entry name" value="GGDEF"/>
    <property type="match status" value="1"/>
</dbReference>
<dbReference type="SMART" id="SM00091">
    <property type="entry name" value="PAS"/>
    <property type="match status" value="1"/>
</dbReference>
<dbReference type="InterPro" id="IPR000014">
    <property type="entry name" value="PAS"/>
</dbReference>
<organism evidence="5 6">
    <name type="scientific">Candidatus Sulfurimonas marisnigri</name>
    <dbReference type="NCBI Taxonomy" id="2740405"/>
    <lineage>
        <taxon>Bacteria</taxon>
        <taxon>Pseudomonadati</taxon>
        <taxon>Campylobacterota</taxon>
        <taxon>Epsilonproteobacteria</taxon>
        <taxon>Campylobacterales</taxon>
        <taxon>Sulfurimonadaceae</taxon>
        <taxon>Sulfurimonas</taxon>
    </lineage>
</organism>
<dbReference type="PROSITE" id="PS50887">
    <property type="entry name" value="GGDEF"/>
    <property type="match status" value="1"/>
</dbReference>
<evidence type="ECO:0000256" key="1">
    <source>
        <dbReference type="ARBA" id="ARBA00012528"/>
    </source>
</evidence>